<dbReference type="InterPro" id="IPR015068">
    <property type="entry name" value="DUF1877"/>
</dbReference>
<dbReference type="Proteomes" id="UP000609346">
    <property type="component" value="Unassembled WGS sequence"/>
</dbReference>
<reference evidence="1 2" key="1">
    <citation type="submission" date="2020-09" db="EMBL/GenBank/DDBJ databases">
        <title>Paenibacillus sp. strain PR3 16S rRNA gene Genome sequencing and assembly.</title>
        <authorList>
            <person name="Kim J."/>
        </authorList>
    </citation>
    <scope>NUCLEOTIDE SEQUENCE [LARGE SCALE GENOMIC DNA]</scope>
    <source>
        <strain evidence="1 2">PR3</strain>
    </source>
</reference>
<protein>
    <submittedName>
        <fullName evidence="1">YfbM family protein</fullName>
    </submittedName>
</protein>
<gene>
    <name evidence="1" type="ORF">H8B09_28085</name>
</gene>
<dbReference type="RefSeq" id="WP_191206921.1">
    <property type="nucleotide sequence ID" value="NZ_JACXZA010000010.1"/>
</dbReference>
<comment type="caution">
    <text evidence="1">The sequence shown here is derived from an EMBL/GenBank/DDBJ whole genome shotgun (WGS) entry which is preliminary data.</text>
</comment>
<dbReference type="EMBL" id="JACXZA010000010">
    <property type="protein sequence ID" value="MBD3922619.1"/>
    <property type="molecule type" value="Genomic_DNA"/>
</dbReference>
<sequence length="167" mass="19164">MSMVGNLKRISPALLNELLQGEVELEEVLYGEEEVDQSLYLDKSWHAIHYLLNGAAWEGEEPLVHTVLGGTAIGEPDEDEMESGEYNPTRYLTPELVKQISDALQGITEVELQSRYNPEQMTEMDIYPSIDWEDDGELEYVMDYYRELVAYYRDAAANQEAMLLYIT</sequence>
<organism evidence="1 2">
    <name type="scientific">Paenibacillus terricola</name>
    <dbReference type="NCBI Taxonomy" id="2763503"/>
    <lineage>
        <taxon>Bacteria</taxon>
        <taxon>Bacillati</taxon>
        <taxon>Bacillota</taxon>
        <taxon>Bacilli</taxon>
        <taxon>Bacillales</taxon>
        <taxon>Paenibacillaceae</taxon>
        <taxon>Paenibacillus</taxon>
    </lineage>
</organism>
<dbReference type="Pfam" id="PF08974">
    <property type="entry name" value="DUF1877"/>
    <property type="match status" value="1"/>
</dbReference>
<dbReference type="InterPro" id="IPR035944">
    <property type="entry name" value="YfbM-like_sf"/>
</dbReference>
<proteinExistence type="predicted"/>
<dbReference type="SUPFAM" id="SSF111069">
    <property type="entry name" value="Hypothetical protein yfbM"/>
    <property type="match status" value="1"/>
</dbReference>
<accession>A0ABR8N6Y0</accession>
<evidence type="ECO:0000313" key="1">
    <source>
        <dbReference type="EMBL" id="MBD3922619.1"/>
    </source>
</evidence>
<dbReference type="Gene3D" id="3.40.1760.10">
    <property type="entry name" value="YfbM-like super family"/>
    <property type="match status" value="1"/>
</dbReference>
<name>A0ABR8N6Y0_9BACL</name>
<evidence type="ECO:0000313" key="2">
    <source>
        <dbReference type="Proteomes" id="UP000609346"/>
    </source>
</evidence>
<keyword evidence="2" id="KW-1185">Reference proteome</keyword>